<feature type="domain" description="AMP-binding enzyme C-terminal" evidence="4">
    <location>
        <begin position="474"/>
        <end position="549"/>
    </location>
</feature>
<dbReference type="GO" id="GO:0016878">
    <property type="term" value="F:acid-thiol ligase activity"/>
    <property type="evidence" value="ECO:0007669"/>
    <property type="project" value="UniProtKB-ARBA"/>
</dbReference>
<dbReference type="FunFam" id="3.30.300.30:FF:000008">
    <property type="entry name" value="2,3-dihydroxybenzoate-AMP ligase"/>
    <property type="match status" value="1"/>
</dbReference>
<keyword evidence="6" id="KW-1185">Reference proteome</keyword>
<organism evidence="5 6">
    <name type="scientific">Pseudonocardia sulfidoxydans NBRC 16205</name>
    <dbReference type="NCBI Taxonomy" id="1223511"/>
    <lineage>
        <taxon>Bacteria</taxon>
        <taxon>Bacillati</taxon>
        <taxon>Actinomycetota</taxon>
        <taxon>Actinomycetes</taxon>
        <taxon>Pseudonocardiales</taxon>
        <taxon>Pseudonocardiaceae</taxon>
        <taxon>Pseudonocardia</taxon>
    </lineage>
</organism>
<dbReference type="Gene3D" id="3.40.50.12780">
    <property type="entry name" value="N-terminal domain of ligase-like"/>
    <property type="match status" value="1"/>
</dbReference>
<feature type="domain" description="AMP-dependent synthetase/ligase" evidence="3">
    <location>
        <begin position="36"/>
        <end position="424"/>
    </location>
</feature>
<sequence length="562" mass="60700">MTAYADKPWTALYEAGKPDTVTAGYADALSMFRGGVEADPDGVAIHYFDGSLTRRDVDTLSDAFASALLDAGLERGGRVALYLQNVPQFVIGLVGIWKAGGVAVSVNPMNREREVELLLGDSGSTILVTLESLYRDVAASVVERTPVRTVVTTSELEFQSRNDSRLFAGVTRIPAKEQPAPAGVSVVDMAELLERFRGTTPPPVTLAADDVAMLTYTSGTTGPPKGAMNGHGNMTFNAEAFRQWCSIGPGDVVYGVAPLFHITGLVAGIALSMLTGAPLVLFHRFEPGVAVDAVREHRPTFTVASITVYIALMNVEGATADDFSSMTKLWSGGAPIPPSTVEAFRKQYGRYIHNIYGLTETTSPSHAVPYGATAPVDEASGALSVGLPWFDTASRIVGDDGRELPPGEVGEIAISGPQVVSGYWNKPEETARTFPDGELRTGDVGYMDDRGWFYIVDRKKDQINAGGYKVWPREVEDVLYEHEAVREAAVVGVPDEYRGETVKAFVSLRPGHDVTPEELIAFAKGRMAAYKYPRQVEVLDELPKTASGKLLRRELRGRLHTP</sequence>
<evidence type="ECO:0000256" key="2">
    <source>
        <dbReference type="ARBA" id="ARBA00022598"/>
    </source>
</evidence>
<dbReference type="PANTHER" id="PTHR43767:SF1">
    <property type="entry name" value="NONRIBOSOMAL PEPTIDE SYNTHASE PES1 (EUROFUNG)-RELATED"/>
    <property type="match status" value="1"/>
</dbReference>
<dbReference type="InterPro" id="IPR050237">
    <property type="entry name" value="ATP-dep_AMP-bd_enzyme"/>
</dbReference>
<keyword evidence="2" id="KW-0436">Ligase</keyword>
<dbReference type="PROSITE" id="PS00455">
    <property type="entry name" value="AMP_BINDING"/>
    <property type="match status" value="1"/>
</dbReference>
<reference evidence="5 6" key="1">
    <citation type="submission" date="2019-07" db="EMBL/GenBank/DDBJ databases">
        <title>Whole genome shotgun sequence of Pseudonocardia sulfidoxydans NBRC 16205.</title>
        <authorList>
            <person name="Hosoyama A."/>
            <person name="Uohara A."/>
            <person name="Ohji S."/>
            <person name="Ichikawa N."/>
        </authorList>
    </citation>
    <scope>NUCLEOTIDE SEQUENCE [LARGE SCALE GENOMIC DNA]</scope>
    <source>
        <strain evidence="5 6">NBRC 16205</strain>
    </source>
</reference>
<dbReference type="RefSeq" id="WP_147113124.1">
    <property type="nucleotide sequence ID" value="NZ_BJVJ01000070.1"/>
</dbReference>
<dbReference type="EMBL" id="BJVJ01000070">
    <property type="protein sequence ID" value="GEL25971.1"/>
    <property type="molecule type" value="Genomic_DNA"/>
</dbReference>
<dbReference type="AlphaFoldDB" id="A0A511DMD1"/>
<accession>A0A511DMD1</accession>
<dbReference type="InterPro" id="IPR045851">
    <property type="entry name" value="AMP-bd_C_sf"/>
</dbReference>
<evidence type="ECO:0000256" key="1">
    <source>
        <dbReference type="ARBA" id="ARBA00006432"/>
    </source>
</evidence>
<evidence type="ECO:0008006" key="7">
    <source>
        <dbReference type="Google" id="ProtNLM"/>
    </source>
</evidence>
<dbReference type="OrthoDB" id="9803968at2"/>
<dbReference type="InterPro" id="IPR000873">
    <property type="entry name" value="AMP-dep_synth/lig_dom"/>
</dbReference>
<comment type="similarity">
    <text evidence="1">Belongs to the ATP-dependent AMP-binding enzyme family.</text>
</comment>
<proteinExistence type="inferred from homology"/>
<name>A0A511DMD1_9PSEU</name>
<dbReference type="Pfam" id="PF13193">
    <property type="entry name" value="AMP-binding_C"/>
    <property type="match status" value="1"/>
</dbReference>
<evidence type="ECO:0000313" key="5">
    <source>
        <dbReference type="EMBL" id="GEL25971.1"/>
    </source>
</evidence>
<dbReference type="PANTHER" id="PTHR43767">
    <property type="entry name" value="LONG-CHAIN-FATTY-ACID--COA LIGASE"/>
    <property type="match status" value="1"/>
</dbReference>
<gene>
    <name evidence="5" type="ORF">PSU4_49250</name>
</gene>
<protein>
    <recommendedName>
        <fullName evidence="7">Long-chain-fatty-acid--CoA ligase</fullName>
    </recommendedName>
</protein>
<dbReference type="InterPro" id="IPR025110">
    <property type="entry name" value="AMP-bd_C"/>
</dbReference>
<dbReference type="InterPro" id="IPR020845">
    <property type="entry name" value="AMP-binding_CS"/>
</dbReference>
<dbReference type="Proteomes" id="UP000321685">
    <property type="component" value="Unassembled WGS sequence"/>
</dbReference>
<dbReference type="Gene3D" id="3.30.300.30">
    <property type="match status" value="1"/>
</dbReference>
<evidence type="ECO:0000259" key="3">
    <source>
        <dbReference type="Pfam" id="PF00501"/>
    </source>
</evidence>
<comment type="caution">
    <text evidence="5">The sequence shown here is derived from an EMBL/GenBank/DDBJ whole genome shotgun (WGS) entry which is preliminary data.</text>
</comment>
<dbReference type="InterPro" id="IPR042099">
    <property type="entry name" value="ANL_N_sf"/>
</dbReference>
<dbReference type="Pfam" id="PF00501">
    <property type="entry name" value="AMP-binding"/>
    <property type="match status" value="1"/>
</dbReference>
<evidence type="ECO:0000259" key="4">
    <source>
        <dbReference type="Pfam" id="PF13193"/>
    </source>
</evidence>
<dbReference type="SUPFAM" id="SSF56801">
    <property type="entry name" value="Acetyl-CoA synthetase-like"/>
    <property type="match status" value="1"/>
</dbReference>
<evidence type="ECO:0000313" key="6">
    <source>
        <dbReference type="Proteomes" id="UP000321685"/>
    </source>
</evidence>